<feature type="compositionally biased region" description="Acidic residues" evidence="1">
    <location>
        <begin position="475"/>
        <end position="503"/>
    </location>
</feature>
<comment type="caution">
    <text evidence="2">The sequence shown here is derived from an EMBL/GenBank/DDBJ whole genome shotgun (WGS) entry which is preliminary data.</text>
</comment>
<feature type="region of interest" description="Disordered" evidence="1">
    <location>
        <begin position="30"/>
        <end position="52"/>
    </location>
</feature>
<proteinExistence type="predicted"/>
<accession>A0A8J4PXP3</accession>
<dbReference type="Proteomes" id="UP000695562">
    <property type="component" value="Unassembled WGS sequence"/>
</dbReference>
<feature type="compositionally biased region" description="Low complexity" evidence="1">
    <location>
        <begin position="111"/>
        <end position="122"/>
    </location>
</feature>
<gene>
    <name evidence="2" type="ORF">CYY_003078</name>
</gene>
<protein>
    <submittedName>
        <fullName evidence="2">Uncharacterized protein</fullName>
    </submittedName>
</protein>
<reference evidence="2" key="1">
    <citation type="submission" date="2020-01" db="EMBL/GenBank/DDBJ databases">
        <title>Development of genomics and gene disruption for Polysphondylium violaceum indicates a role for the polyketide synthase stlB in stalk morphogenesis.</title>
        <authorList>
            <person name="Narita B."/>
            <person name="Kawabe Y."/>
            <person name="Kin K."/>
            <person name="Saito T."/>
            <person name="Gibbs R."/>
            <person name="Kuspa A."/>
            <person name="Muzny D."/>
            <person name="Queller D."/>
            <person name="Richards S."/>
            <person name="Strassman J."/>
            <person name="Sucgang R."/>
            <person name="Worley K."/>
            <person name="Schaap P."/>
        </authorList>
    </citation>
    <scope>NUCLEOTIDE SEQUENCE</scope>
    <source>
        <strain evidence="2">QSvi11</strain>
    </source>
</reference>
<feature type="compositionally biased region" description="Polar residues" evidence="1">
    <location>
        <begin position="461"/>
        <end position="474"/>
    </location>
</feature>
<feature type="compositionally biased region" description="Low complexity" evidence="1">
    <location>
        <begin position="134"/>
        <end position="153"/>
    </location>
</feature>
<feature type="region of interest" description="Disordered" evidence="1">
    <location>
        <begin position="460"/>
        <end position="516"/>
    </location>
</feature>
<sequence>MILYPQLKHRLSPMSRLDGGLHVHVPIKITNNSNTSDTNNPNSNSNNHLSKNKSDTACTIVYSKIENQLSIEEEEQWIKGQEESLHQVSLSLIKHETNKKHIGSFTYDLVKSNSSTNNNNSKKATKKGLHFNRRQQQQSSPSNQRINQSSSSSFNGLDESTNSITSIGVDSSDNNGFVQGIHSYNDSRDISLSGDSESDLSIPRIQFGQIHQQQQRVITSTANTINSSYLSDMDQSQIDYQDMEDEDEDNRTNNSDITNNSFEQEAFATRREVFPARFLNLNSNNDTITNSNSISSMNNSHLRLPHQLEFSQDLSISDIEAHSNYTNSITNTVNNSIISDGNDANSITNNSTCQSMDQSSIAIEDMEDVNDMELSTVTNDAANNNHNNISYRSPSNSFLPKSSVKKKLNFNHYNNEYDYEEESFNTPGGVGYSAATQSKSTRKPQRLLFNQFLDKDDDQIKNQTLFTNSNNSIYQEEEEEEEEEEIELEEQQEEEEEEEEGESYDQSMDISMQSVE</sequence>
<dbReference type="AlphaFoldDB" id="A0A8J4PXP3"/>
<name>A0A8J4PXP3_9MYCE</name>
<organism evidence="2 3">
    <name type="scientific">Polysphondylium violaceum</name>
    <dbReference type="NCBI Taxonomy" id="133409"/>
    <lineage>
        <taxon>Eukaryota</taxon>
        <taxon>Amoebozoa</taxon>
        <taxon>Evosea</taxon>
        <taxon>Eumycetozoa</taxon>
        <taxon>Dictyostelia</taxon>
        <taxon>Dictyosteliales</taxon>
        <taxon>Dictyosteliaceae</taxon>
        <taxon>Polysphondylium</taxon>
    </lineage>
</organism>
<feature type="region of interest" description="Disordered" evidence="1">
    <location>
        <begin position="110"/>
        <end position="159"/>
    </location>
</feature>
<feature type="compositionally biased region" description="Basic residues" evidence="1">
    <location>
        <begin position="123"/>
        <end position="133"/>
    </location>
</feature>
<evidence type="ECO:0000313" key="2">
    <source>
        <dbReference type="EMBL" id="KAF2075610.1"/>
    </source>
</evidence>
<dbReference type="EMBL" id="AJWJ01000092">
    <property type="protein sequence ID" value="KAF2075610.1"/>
    <property type="molecule type" value="Genomic_DNA"/>
</dbReference>
<feature type="compositionally biased region" description="Polar residues" evidence="1">
    <location>
        <begin position="504"/>
        <end position="516"/>
    </location>
</feature>
<feature type="compositionally biased region" description="Low complexity" evidence="1">
    <location>
        <begin position="30"/>
        <end position="49"/>
    </location>
</feature>
<evidence type="ECO:0000256" key="1">
    <source>
        <dbReference type="SAM" id="MobiDB-lite"/>
    </source>
</evidence>
<keyword evidence="3" id="KW-1185">Reference proteome</keyword>
<evidence type="ECO:0000313" key="3">
    <source>
        <dbReference type="Proteomes" id="UP000695562"/>
    </source>
</evidence>